<evidence type="ECO:0000313" key="2">
    <source>
        <dbReference type="Proteomes" id="UP000441102"/>
    </source>
</evidence>
<sequence>MSVMTIYERAPIGAMIAFRSSVPRPSEEDADALAAWRKCNGTGWLVRCTPPRSSIIWSTPGAITLLQREFQMDLDAAIAAREAFPLDSDLSFEVVYRPEAGQVRVLQEYGAHSILFYLAANMADARRWVEQSGHINTRLEEVCVEEICADAVEGRIA</sequence>
<name>A0A6I0DLC9_BRUAN</name>
<evidence type="ECO:0000313" key="1">
    <source>
        <dbReference type="EMBL" id="KAB2791361.1"/>
    </source>
</evidence>
<gene>
    <name evidence="1" type="ORF">F9L06_23355</name>
</gene>
<accession>A0A6I0DLC9</accession>
<dbReference type="RefSeq" id="WP_151577052.1">
    <property type="nucleotide sequence ID" value="NZ_WBWX01000014.1"/>
</dbReference>
<comment type="caution">
    <text evidence="1">The sequence shown here is derived from an EMBL/GenBank/DDBJ whole genome shotgun (WGS) entry which is preliminary data.</text>
</comment>
<proteinExistence type="predicted"/>
<dbReference type="EMBL" id="WBWX01000014">
    <property type="protein sequence ID" value="KAB2791361.1"/>
    <property type="molecule type" value="Genomic_DNA"/>
</dbReference>
<organism evidence="1 2">
    <name type="scientific">Brucella anthropi</name>
    <name type="common">Ochrobactrum anthropi</name>
    <dbReference type="NCBI Taxonomy" id="529"/>
    <lineage>
        <taxon>Bacteria</taxon>
        <taxon>Pseudomonadati</taxon>
        <taxon>Pseudomonadota</taxon>
        <taxon>Alphaproteobacteria</taxon>
        <taxon>Hyphomicrobiales</taxon>
        <taxon>Brucellaceae</taxon>
        <taxon>Brucella/Ochrobactrum group</taxon>
        <taxon>Brucella</taxon>
    </lineage>
</organism>
<reference evidence="1 2" key="1">
    <citation type="submission" date="2019-09" db="EMBL/GenBank/DDBJ databases">
        <title>Taxonomic organization of the family Brucellaceae based on a phylogenomic approach.</title>
        <authorList>
            <person name="Leclercq S."/>
            <person name="Cloeckaert A."/>
            <person name="Zygmunt M.S."/>
        </authorList>
    </citation>
    <scope>NUCLEOTIDE SEQUENCE [LARGE SCALE GENOMIC DNA]</scope>
    <source>
        <strain evidence="1 2">CCUG 34461</strain>
    </source>
</reference>
<protein>
    <submittedName>
        <fullName evidence="1">Uncharacterized protein</fullName>
    </submittedName>
</protein>
<dbReference type="AlphaFoldDB" id="A0A6I0DLC9"/>
<dbReference type="Proteomes" id="UP000441102">
    <property type="component" value="Unassembled WGS sequence"/>
</dbReference>